<evidence type="ECO:0000313" key="1">
    <source>
        <dbReference type="EMBL" id="KAH9713212.1"/>
    </source>
</evidence>
<reference evidence="2" key="1">
    <citation type="journal article" date="2023" name="Hortic. Res.">
        <title>A chromosome-level phased genome enabling allele-level studies in sweet orange: a case study on citrus Huanglongbing tolerance.</title>
        <authorList>
            <person name="Wu B."/>
            <person name="Yu Q."/>
            <person name="Deng Z."/>
            <person name="Duan Y."/>
            <person name="Luo F."/>
            <person name="Gmitter F. Jr."/>
        </authorList>
    </citation>
    <scope>NUCLEOTIDE SEQUENCE [LARGE SCALE GENOMIC DNA]</scope>
    <source>
        <strain evidence="2">cv. Valencia</strain>
    </source>
</reference>
<dbReference type="Proteomes" id="UP000829398">
    <property type="component" value="Chromosome 7"/>
</dbReference>
<gene>
    <name evidence="1" type="ORF">KPL71_020278</name>
</gene>
<accession>A0ACB8J647</accession>
<dbReference type="EMBL" id="CM039176">
    <property type="protein sequence ID" value="KAH9713212.1"/>
    <property type="molecule type" value="Genomic_DNA"/>
</dbReference>
<sequence length="845" mass="95593">MAEALVSRIIEQLASIAGVGEAVQSLLSNFQAIEPVLEDAECRQWNTGMKEVENAYKPSRKVRSLNLCNGFCYRPVVPHYDIAVKIKNLSKTLDAIAREKDRFSFSLTSGTRELKPPMTTSVIDVSKVHGRDEEKKTIIDLLLGRSSQEKMSLPIISIVGTGGIGKTTLARLVFNEVKVDAHFDKRIWVCFSDPVDEIRVAKAILESFRDVVPAVAAFDTLLRHIEKSVKGKKFLLVLDDVWSGNPTKWEELVSTLKFGSPESRILVTTRKEDVAKMMRTTSMILLDIGRMIADKCNGLPLAAKTSGSLLSLKATMEQWKTVLDSEIWKVEDVEKGLLPPLVISYFDLPSIVRRCFSYCAIFPKGYEINKDHLIKLWMAQGYLKVEGREDMELIGEECFENLATRSFFQDFERSEYDGSIISCKMHDIVHDFAQFLAQPMCNETKLCSLSIVHKSNSSTIFPGIRDSVTDIALPSLFDRLTCLRTLCLRCHERHFCLSIARLPRNIKKLKHLRYLNLSNNDAIYELPEALCDLCNLQTLDVSNCGNLHALPQGIAKLINLRHLINEGTPLLYLPKGLERLTCLRTLSEFTVSDIENVSKAGSLQCLQNLNHLQGSLVLTTLGNVTDVGEAKSAKLESKKHLVCLRLEFIKLGRVELVDKDNEVLEALQPSPDLEKLTICDYKSKIISPSWLMSLTELRMLNLQRCGKCEQLPSLGRLPSLESLVVEALSSVRRVGNEFLGIESDDISLSSSSVVFPKLKFLEFRDMDEWEEWDYVISGQKDIKIMPRLHRLKLDGCHKLKALPDHLLLTTKMNELTMNWCSVLKERYGRTGDWRYKVSHIPNIRD</sequence>
<protein>
    <submittedName>
        <fullName evidence="1">Uncharacterized protein</fullName>
    </submittedName>
</protein>
<evidence type="ECO:0000313" key="2">
    <source>
        <dbReference type="Proteomes" id="UP000829398"/>
    </source>
</evidence>
<proteinExistence type="predicted"/>
<name>A0ACB8J647_CITSI</name>
<keyword evidence="2" id="KW-1185">Reference proteome</keyword>
<comment type="caution">
    <text evidence="1">The sequence shown here is derived from an EMBL/GenBank/DDBJ whole genome shotgun (WGS) entry which is preliminary data.</text>
</comment>
<organism evidence="1 2">
    <name type="scientific">Citrus sinensis</name>
    <name type="common">Sweet orange</name>
    <name type="synonym">Citrus aurantium var. sinensis</name>
    <dbReference type="NCBI Taxonomy" id="2711"/>
    <lineage>
        <taxon>Eukaryota</taxon>
        <taxon>Viridiplantae</taxon>
        <taxon>Streptophyta</taxon>
        <taxon>Embryophyta</taxon>
        <taxon>Tracheophyta</taxon>
        <taxon>Spermatophyta</taxon>
        <taxon>Magnoliopsida</taxon>
        <taxon>eudicotyledons</taxon>
        <taxon>Gunneridae</taxon>
        <taxon>Pentapetalae</taxon>
        <taxon>rosids</taxon>
        <taxon>malvids</taxon>
        <taxon>Sapindales</taxon>
        <taxon>Rutaceae</taxon>
        <taxon>Aurantioideae</taxon>
        <taxon>Citrus</taxon>
    </lineage>
</organism>